<dbReference type="InterPro" id="IPR050194">
    <property type="entry name" value="Glycosyltransferase_grp1"/>
</dbReference>
<dbReference type="Gene3D" id="3.40.50.2000">
    <property type="entry name" value="Glycogen Phosphorylase B"/>
    <property type="match status" value="2"/>
</dbReference>
<name>A0A1Q2GW87_9GAMM</name>
<organism evidence="2 3">
    <name type="scientific">Pseudoalteromonas aliena</name>
    <dbReference type="NCBI Taxonomy" id="247523"/>
    <lineage>
        <taxon>Bacteria</taxon>
        <taxon>Pseudomonadati</taxon>
        <taxon>Pseudomonadota</taxon>
        <taxon>Gammaproteobacteria</taxon>
        <taxon>Alteromonadales</taxon>
        <taxon>Pseudoalteromonadaceae</taxon>
        <taxon>Pseudoalteromonas</taxon>
    </lineage>
</organism>
<dbReference type="PANTHER" id="PTHR45947">
    <property type="entry name" value="SULFOQUINOVOSYL TRANSFERASE SQD2"/>
    <property type="match status" value="1"/>
</dbReference>
<feature type="domain" description="Glycosyl transferase family 1" evidence="1">
    <location>
        <begin position="213"/>
        <end position="331"/>
    </location>
</feature>
<proteinExistence type="predicted"/>
<dbReference type="GO" id="GO:0016757">
    <property type="term" value="F:glycosyltransferase activity"/>
    <property type="evidence" value="ECO:0007669"/>
    <property type="project" value="InterPro"/>
</dbReference>
<evidence type="ECO:0000313" key="2">
    <source>
        <dbReference type="EMBL" id="AQP99401.1"/>
    </source>
</evidence>
<dbReference type="RefSeq" id="WP_077536084.1">
    <property type="nucleotide sequence ID" value="NZ_CP019628.1"/>
</dbReference>
<protein>
    <recommendedName>
        <fullName evidence="1">Glycosyl transferase family 1 domain-containing protein</fullName>
    </recommendedName>
</protein>
<dbReference type="InterPro" id="IPR001296">
    <property type="entry name" value="Glyco_trans_1"/>
</dbReference>
<dbReference type="SUPFAM" id="SSF53756">
    <property type="entry name" value="UDP-Glycosyltransferase/glycogen phosphorylase"/>
    <property type="match status" value="1"/>
</dbReference>
<dbReference type="PANTHER" id="PTHR45947:SF3">
    <property type="entry name" value="SULFOQUINOVOSYL TRANSFERASE SQD2"/>
    <property type="match status" value="1"/>
</dbReference>
<dbReference type="KEGG" id="paln:B0W48_06045"/>
<evidence type="ECO:0000313" key="3">
    <source>
        <dbReference type="Proteomes" id="UP000188243"/>
    </source>
</evidence>
<evidence type="ECO:0000259" key="1">
    <source>
        <dbReference type="Pfam" id="PF00534"/>
    </source>
</evidence>
<dbReference type="Pfam" id="PF00534">
    <property type="entry name" value="Glycos_transf_1"/>
    <property type="match status" value="1"/>
</dbReference>
<dbReference type="AlphaFoldDB" id="A0A1Q2GW87"/>
<sequence>MTIEQVKPCVLLTSNQYKPNIGGIENSLYHLAQEYKKLGYNVVIVISDLNSADKPLLEYELEEGVSIYRYKTEKNSGFGRGIRHVFNAIKIYKKVLKKYKPCLTICRFHFNLVILKIIGCKNIVYLVPGVVENETKASLRQQSRQLASIKSKFSLLLHKLMQSFAFKYCDRLYVFSENMRRQVSIVNKNKPILICKPGVSLTRFTLASPNEKHKLREAVGLPSQGRVFLCIGRFVKAKGFDIAIKALKQLDDKNVQLWLLGEGAEEAELFELCTSLNLNEQVHFLGRQSSPELYYRAADFFIMSSTYEPLGQTILEALCCGLPIVGAQSSESIVTATSEILELTNNMMIDEHSPLSFSLGMQECLNLNKNDYLALQAENRKLAELNYSWKKLAEDLIAND</sequence>
<dbReference type="CDD" id="cd03801">
    <property type="entry name" value="GT4_PimA-like"/>
    <property type="match status" value="1"/>
</dbReference>
<dbReference type="EMBL" id="CP019628">
    <property type="protein sequence ID" value="AQP99401.1"/>
    <property type="molecule type" value="Genomic_DNA"/>
</dbReference>
<gene>
    <name evidence="2" type="ORF">B0W48_06045</name>
</gene>
<reference evidence="2 3" key="1">
    <citation type="submission" date="2017-02" db="EMBL/GenBank/DDBJ databases">
        <title>Complete genome sequence of the cold-active Pseudoalteromonas aliena strain EH1 isolated from Arctic seawater.</title>
        <authorList>
            <person name="Kim E."/>
            <person name="Heo E."/>
            <person name="Kim H."/>
            <person name="Kim D."/>
        </authorList>
    </citation>
    <scope>NUCLEOTIDE SEQUENCE [LARGE SCALE GENOMIC DNA]</scope>
    <source>
        <strain evidence="2 3">EH1</strain>
    </source>
</reference>
<accession>A0A1Q2GW87</accession>
<dbReference type="STRING" id="247523.B0W48_06045"/>
<dbReference type="Proteomes" id="UP000188243">
    <property type="component" value="Chromosome"/>
</dbReference>